<dbReference type="GO" id="GO:0006281">
    <property type="term" value="P:DNA repair"/>
    <property type="evidence" value="ECO:0007669"/>
    <property type="project" value="TreeGrafter"/>
</dbReference>
<keyword evidence="4 10" id="KW-0547">Nucleotide-binding</keyword>
<dbReference type="EC" id="6.5.1.8" evidence="1"/>
<sequence>MKTTIFGEHEEQTLRQFQNCLNTGQVLGGVLCADGHYGYSQPVGGVVVYDRQISPSGVGYDIACGNKAVKTNLKYTDVKKDLPQIMDAINAKISFGIGRKNKERVDHELFDDPDWNVYQQIGQQEHDKLKKLAIEQLGTVGSGNHYVDLLIDEDTQEVWVANHFGSRGFGHKTASGFLNLANGREFSGKAPGESMEQAPTLLDLDSEVGDMYYRAMTLAGRYAYAGRDYVADQVLSILGAEPVFSVHNHHNFAWKENHFGEDTIVVRKGATPSAAGQLGFIGGSMGDISVIVQGKDTEATTNAFSSTVHGAGRIMSRTQAAGKMNWKTRQRSGGQITEKQMYRAVKSYGVELRGAGTDESPFVYRKLQTVLDAHKETIEVLHVLKPIGVCMAGANELDPYKD</sequence>
<dbReference type="Pfam" id="PF01139">
    <property type="entry name" value="RtcB"/>
    <property type="match status" value="1"/>
</dbReference>
<comment type="catalytic activity">
    <reaction evidence="8">
        <text>a 3'-end 3'-phospho-ribonucleotide-RNA + a 5'-end dephospho-ribonucleoside-RNA + GTP = a ribonucleotidyl-ribonucleotide-RNA + GMP + diphosphate</text>
        <dbReference type="Rhea" id="RHEA:68076"/>
        <dbReference type="Rhea" id="RHEA-COMP:10463"/>
        <dbReference type="Rhea" id="RHEA-COMP:13936"/>
        <dbReference type="Rhea" id="RHEA-COMP:17355"/>
        <dbReference type="ChEBI" id="CHEBI:33019"/>
        <dbReference type="ChEBI" id="CHEBI:37565"/>
        <dbReference type="ChEBI" id="CHEBI:58115"/>
        <dbReference type="ChEBI" id="CHEBI:83062"/>
        <dbReference type="ChEBI" id="CHEBI:138284"/>
        <dbReference type="ChEBI" id="CHEBI:173118"/>
        <dbReference type="EC" id="6.5.1.8"/>
    </reaction>
</comment>
<feature type="binding site" evidence="10">
    <location>
        <position position="289"/>
    </location>
    <ligand>
        <name>GMP</name>
        <dbReference type="ChEBI" id="CHEBI:58115"/>
    </ligand>
</feature>
<feature type="active site" description="GMP-histidine intermediate" evidence="9">
    <location>
        <position position="309"/>
    </location>
</feature>
<dbReference type="OrthoDB" id="9802323at2"/>
<dbReference type="Proteomes" id="UP000242682">
    <property type="component" value="Unassembled WGS sequence"/>
</dbReference>
<dbReference type="EMBL" id="PYAT01000002">
    <property type="protein sequence ID" value="PSL41637.1"/>
    <property type="molecule type" value="Genomic_DNA"/>
</dbReference>
<keyword evidence="2 12" id="KW-0436">Ligase</keyword>
<feature type="binding site" evidence="11">
    <location>
        <position position="163"/>
    </location>
    <ligand>
        <name>Mn(2+)</name>
        <dbReference type="ChEBI" id="CHEBI:29035"/>
        <label>2</label>
    </ligand>
</feature>
<feature type="binding site" evidence="11">
    <location>
        <position position="61"/>
    </location>
    <ligand>
        <name>Mn(2+)</name>
        <dbReference type="ChEBI" id="CHEBI:29035"/>
        <label>1</label>
    </ligand>
</feature>
<comment type="cofactor">
    <cofactor evidence="11">
        <name>Mn(2+)</name>
        <dbReference type="ChEBI" id="CHEBI:29035"/>
    </cofactor>
    <text evidence="11">Binds 2 manganese ions per subunit.</text>
</comment>
<evidence type="ECO:0000256" key="10">
    <source>
        <dbReference type="PIRSR" id="PIRSR601233-2"/>
    </source>
</evidence>
<keyword evidence="7 11" id="KW-0464">Manganese</keyword>
<evidence type="ECO:0000313" key="13">
    <source>
        <dbReference type="Proteomes" id="UP000242682"/>
    </source>
</evidence>
<feature type="binding site" evidence="10">
    <location>
        <begin position="250"/>
        <end position="251"/>
    </location>
    <ligand>
        <name>GMP</name>
        <dbReference type="ChEBI" id="CHEBI:58115"/>
    </ligand>
</feature>
<evidence type="ECO:0000256" key="11">
    <source>
        <dbReference type="PIRSR" id="PIRSR601233-3"/>
    </source>
</evidence>
<keyword evidence="6 10" id="KW-0342">GTP-binding</keyword>
<dbReference type="GO" id="GO:0042245">
    <property type="term" value="P:RNA repair"/>
    <property type="evidence" value="ECO:0007669"/>
    <property type="project" value="UniProtKB-KW"/>
</dbReference>
<protein>
    <recommendedName>
        <fullName evidence="1">3'-phosphate/5'-hydroxy nucleic acid ligase</fullName>
        <ecNumber evidence="1">6.5.1.8</ecNumber>
    </recommendedName>
</protein>
<feature type="binding site" evidence="10">
    <location>
        <begin position="282"/>
        <end position="285"/>
    </location>
    <ligand>
        <name>GMP</name>
        <dbReference type="ChEBI" id="CHEBI:58115"/>
    </ligand>
</feature>
<dbReference type="AlphaFoldDB" id="A0A2P8H5Y0"/>
<dbReference type="GO" id="GO:0030145">
    <property type="term" value="F:manganese ion binding"/>
    <property type="evidence" value="ECO:0007669"/>
    <property type="project" value="TreeGrafter"/>
</dbReference>
<feature type="binding site" evidence="11">
    <location>
        <position position="145"/>
    </location>
    <ligand>
        <name>Mn(2+)</name>
        <dbReference type="ChEBI" id="CHEBI:29035"/>
        <label>1</label>
    </ligand>
</feature>
<evidence type="ECO:0000256" key="7">
    <source>
        <dbReference type="ARBA" id="ARBA00023211"/>
    </source>
</evidence>
<evidence type="ECO:0000256" key="9">
    <source>
        <dbReference type="PIRSR" id="PIRSR601233-1"/>
    </source>
</evidence>
<dbReference type="PANTHER" id="PTHR43749:SF2">
    <property type="entry name" value="RNA-SPLICING LIGASE RTCB"/>
    <property type="match status" value="1"/>
</dbReference>
<evidence type="ECO:0000256" key="5">
    <source>
        <dbReference type="ARBA" id="ARBA00022800"/>
    </source>
</evidence>
<dbReference type="InterPro" id="IPR036025">
    <property type="entry name" value="RtcB-like_sf"/>
</dbReference>
<evidence type="ECO:0000256" key="3">
    <source>
        <dbReference type="ARBA" id="ARBA00022723"/>
    </source>
</evidence>
<proteinExistence type="predicted"/>
<dbReference type="RefSeq" id="WP_106532316.1">
    <property type="nucleotide sequence ID" value="NZ_PYAT01000002.1"/>
</dbReference>
<organism evidence="12 13">
    <name type="scientific">Planomicrobium soli</name>
    <dbReference type="NCBI Taxonomy" id="1176648"/>
    <lineage>
        <taxon>Bacteria</taxon>
        <taxon>Bacillati</taxon>
        <taxon>Bacillota</taxon>
        <taxon>Bacilli</taxon>
        <taxon>Bacillales</taxon>
        <taxon>Caryophanaceae</taxon>
        <taxon>Planomicrobium</taxon>
    </lineage>
</organism>
<dbReference type="GO" id="GO:0170057">
    <property type="term" value="F:RNA ligase (GTP) activity"/>
    <property type="evidence" value="ECO:0007669"/>
    <property type="project" value="UniProtKB-EC"/>
</dbReference>
<accession>A0A2P8H5Y0</accession>
<reference evidence="12 13" key="1">
    <citation type="submission" date="2018-03" db="EMBL/GenBank/DDBJ databases">
        <title>Genomic Encyclopedia of Type Strains, Phase III (KMG-III): the genomes of soil and plant-associated and newly described type strains.</title>
        <authorList>
            <person name="Whitman W."/>
        </authorList>
    </citation>
    <scope>NUCLEOTIDE SEQUENCE [LARGE SCALE GENOMIC DNA]</scope>
    <source>
        <strain evidence="12 13">CGMCC 1.12259</strain>
    </source>
</reference>
<evidence type="ECO:0000313" key="12">
    <source>
        <dbReference type="EMBL" id="PSL41637.1"/>
    </source>
</evidence>
<evidence type="ECO:0000256" key="8">
    <source>
        <dbReference type="ARBA" id="ARBA00047746"/>
    </source>
</evidence>
<dbReference type="Gene3D" id="3.90.1860.10">
    <property type="entry name" value="tRNA-splicing ligase RtcB"/>
    <property type="match status" value="1"/>
</dbReference>
<evidence type="ECO:0000256" key="4">
    <source>
        <dbReference type="ARBA" id="ARBA00022741"/>
    </source>
</evidence>
<dbReference type="PANTHER" id="PTHR43749">
    <property type="entry name" value="RNA-SPLICING LIGASE RTCB"/>
    <property type="match status" value="1"/>
</dbReference>
<dbReference type="InterPro" id="IPR052915">
    <property type="entry name" value="RtcB-like"/>
</dbReference>
<dbReference type="GO" id="GO:0006396">
    <property type="term" value="P:RNA processing"/>
    <property type="evidence" value="ECO:0007669"/>
    <property type="project" value="InterPro"/>
</dbReference>
<feature type="binding site" evidence="11">
    <location>
        <position position="250"/>
    </location>
    <ligand>
        <name>Mn(2+)</name>
        <dbReference type="ChEBI" id="CHEBI:29035"/>
        <label>2</label>
    </ligand>
</feature>
<dbReference type="SUPFAM" id="SSF103365">
    <property type="entry name" value="Hypothetical protein PH1602"/>
    <property type="match status" value="1"/>
</dbReference>
<evidence type="ECO:0000256" key="2">
    <source>
        <dbReference type="ARBA" id="ARBA00022598"/>
    </source>
</evidence>
<dbReference type="GO" id="GO:0003909">
    <property type="term" value="F:DNA ligase activity"/>
    <property type="evidence" value="ECO:0007669"/>
    <property type="project" value="TreeGrafter"/>
</dbReference>
<comment type="caution">
    <text evidence="12">The sequence shown here is derived from an EMBL/GenBank/DDBJ whole genome shotgun (WGS) entry which is preliminary data.</text>
</comment>
<dbReference type="GO" id="GO:0005525">
    <property type="term" value="F:GTP binding"/>
    <property type="evidence" value="ECO:0007669"/>
    <property type="project" value="UniProtKB-KW"/>
</dbReference>
<keyword evidence="13" id="KW-1185">Reference proteome</keyword>
<keyword evidence="3 11" id="KW-0479">Metal-binding</keyword>
<evidence type="ECO:0000256" key="6">
    <source>
        <dbReference type="ARBA" id="ARBA00023134"/>
    </source>
</evidence>
<name>A0A2P8H5Y0_9BACL</name>
<evidence type="ECO:0000256" key="1">
    <source>
        <dbReference type="ARBA" id="ARBA00012726"/>
    </source>
</evidence>
<gene>
    <name evidence="12" type="ORF">B0H99_102321</name>
</gene>
<keyword evidence="5" id="KW-0692">RNA repair</keyword>
<feature type="binding site" evidence="10">
    <location>
        <begin position="309"/>
        <end position="312"/>
    </location>
    <ligand>
        <name>GMP</name>
        <dbReference type="ChEBI" id="CHEBI:58115"/>
    </ligand>
</feature>
<dbReference type="InterPro" id="IPR001233">
    <property type="entry name" value="RtcB"/>
</dbReference>